<dbReference type="OrthoDB" id="419198at2759"/>
<accession>A0A3P6SVA4</accession>
<reference evidence="2 3" key="1">
    <citation type="submission" date="2018-11" db="EMBL/GenBank/DDBJ databases">
        <authorList>
            <consortium name="Pathogen Informatics"/>
        </authorList>
    </citation>
    <scope>NUCLEOTIDE SEQUENCE [LARGE SCALE GENOMIC DNA]</scope>
</reference>
<name>A0A3P6SVA4_DIBLA</name>
<protein>
    <recommendedName>
        <fullName evidence="1">LicD/FKTN/FKRP nucleotidyltransferase domain-containing protein</fullName>
    </recommendedName>
</protein>
<dbReference type="GO" id="GO:0009100">
    <property type="term" value="P:glycoprotein metabolic process"/>
    <property type="evidence" value="ECO:0007669"/>
    <property type="project" value="UniProtKB-ARBA"/>
</dbReference>
<dbReference type="AlphaFoldDB" id="A0A3P6SVA4"/>
<evidence type="ECO:0000313" key="2">
    <source>
        <dbReference type="EMBL" id="VDK71740.1"/>
    </source>
</evidence>
<organism evidence="2 3">
    <name type="scientific">Dibothriocephalus latus</name>
    <name type="common">Fish tapeworm</name>
    <name type="synonym">Diphyllobothrium latum</name>
    <dbReference type="NCBI Taxonomy" id="60516"/>
    <lineage>
        <taxon>Eukaryota</taxon>
        <taxon>Metazoa</taxon>
        <taxon>Spiralia</taxon>
        <taxon>Lophotrochozoa</taxon>
        <taxon>Platyhelminthes</taxon>
        <taxon>Cestoda</taxon>
        <taxon>Eucestoda</taxon>
        <taxon>Diphyllobothriidea</taxon>
        <taxon>Diphyllobothriidae</taxon>
        <taxon>Dibothriocephalus</taxon>
    </lineage>
</organism>
<dbReference type="Pfam" id="PF04991">
    <property type="entry name" value="LicD"/>
    <property type="match status" value="1"/>
</dbReference>
<sequence>MLKLRKTKTTATLILTVMLTLSYLFLNTLVTSPASLCPLIFNFLRRRQLNFKSFVVKTGHIKEQRERLPNLENIIWPEREYLPSPLGAPGTRSLPLGAQFSRQQMRTLWNLFNTFANVMEELGFSDRWMLYGGSLLGSFRHHDIIPWDDDIDVLVDNEVRPALWKKMRTLLPNYVIQKCGRRDKLSSKLIVPNNSSLDIDGSRILNNYGWAWPIVDIGYYISNATHIHELATANGRYYDYAKSDIFPLLLRPFYKMWAPAPRNTFAFTMQTYPGDGNCSSLTWSHAFEVGIKGQSVPCADLAERYAFVERSPLYSPVKEDGDSPEVLDWVRERLIRGGKVLHEIHLVAPRAEAHVDTYALRMKSKP</sequence>
<keyword evidence="3" id="KW-1185">Reference proteome</keyword>
<evidence type="ECO:0000313" key="3">
    <source>
        <dbReference type="Proteomes" id="UP000281553"/>
    </source>
</evidence>
<evidence type="ECO:0000259" key="1">
    <source>
        <dbReference type="Pfam" id="PF04991"/>
    </source>
</evidence>
<dbReference type="InterPro" id="IPR007074">
    <property type="entry name" value="LicD/FKTN/FKRP_NTP_transf"/>
</dbReference>
<feature type="domain" description="LicD/FKTN/FKRP nucleotidyltransferase" evidence="1">
    <location>
        <begin position="128"/>
        <end position="155"/>
    </location>
</feature>
<gene>
    <name evidence="2" type="ORF">DILT_LOCUS2350</name>
</gene>
<dbReference type="EMBL" id="UYRU01041982">
    <property type="protein sequence ID" value="VDK71740.1"/>
    <property type="molecule type" value="Genomic_DNA"/>
</dbReference>
<dbReference type="Proteomes" id="UP000281553">
    <property type="component" value="Unassembled WGS sequence"/>
</dbReference>
<proteinExistence type="predicted"/>